<dbReference type="PANTHER" id="PTHR36182">
    <property type="entry name" value="PROTEIN, PUTATIVE (AFU_ORTHOLOGUE AFUA_6G10930)-RELATED"/>
    <property type="match status" value="1"/>
</dbReference>
<comment type="caution">
    <text evidence="2">The sequence shown here is derived from an EMBL/GenBank/DDBJ whole genome shotgun (WGS) entry which is preliminary data.</text>
</comment>
<name>A0A9P6K355_9FUNG</name>
<dbReference type="AlphaFoldDB" id="A0A9P6K355"/>
<proteinExistence type="predicted"/>
<dbReference type="EMBL" id="JAAAXW010000099">
    <property type="protein sequence ID" value="KAF9544070.1"/>
    <property type="molecule type" value="Genomic_DNA"/>
</dbReference>
<evidence type="ECO:0000256" key="1">
    <source>
        <dbReference type="SAM" id="SignalP"/>
    </source>
</evidence>
<sequence>MKATTLASSVLVATTTLFSFLSTTSAHMAMSNPPGQAGPWSNDLQSDVHAWIGYDKKTFPCGGYKKGPVSTYKAGEVIPVRFWNFEVKDYKSFPPPKGLSQSRHGGGACEFSLSYDAGKTWNVIGQYTKTCPDIYYEWPVLIPKNVPSCADSNKCLFSFSWTAYSTEQFYHHCANVIIHGDDKKGILPELEMTVADVKSKGEKMDIHAAGDGKSAKSSGPDRREKQLNLGGYFACGGPAGKHGLDLGLIRS</sequence>
<feature type="signal peptide" evidence="1">
    <location>
        <begin position="1"/>
        <end position="26"/>
    </location>
</feature>
<dbReference type="PANTHER" id="PTHR36182:SF1">
    <property type="entry name" value="PROTEIN, PUTATIVE (AFU_ORTHOLOGUE AFUA_6G10930)-RELATED"/>
    <property type="match status" value="1"/>
</dbReference>
<gene>
    <name evidence="2" type="ORF">EC957_012457</name>
</gene>
<keyword evidence="3" id="KW-1185">Reference proteome</keyword>
<accession>A0A9P6K355</accession>
<keyword evidence="1" id="KW-0732">Signal</keyword>
<organism evidence="2 3">
    <name type="scientific">Mortierella hygrophila</name>
    <dbReference type="NCBI Taxonomy" id="979708"/>
    <lineage>
        <taxon>Eukaryota</taxon>
        <taxon>Fungi</taxon>
        <taxon>Fungi incertae sedis</taxon>
        <taxon>Mucoromycota</taxon>
        <taxon>Mortierellomycotina</taxon>
        <taxon>Mortierellomycetes</taxon>
        <taxon>Mortierellales</taxon>
        <taxon>Mortierellaceae</taxon>
        <taxon>Mortierella</taxon>
    </lineage>
</organism>
<evidence type="ECO:0008006" key="4">
    <source>
        <dbReference type="Google" id="ProtNLM"/>
    </source>
</evidence>
<dbReference type="Gene3D" id="2.70.50.70">
    <property type="match status" value="1"/>
</dbReference>
<reference evidence="2" key="1">
    <citation type="journal article" date="2020" name="Fungal Divers.">
        <title>Resolving the Mortierellaceae phylogeny through synthesis of multi-gene phylogenetics and phylogenomics.</title>
        <authorList>
            <person name="Vandepol N."/>
            <person name="Liber J."/>
            <person name="Desiro A."/>
            <person name="Na H."/>
            <person name="Kennedy M."/>
            <person name="Barry K."/>
            <person name="Grigoriev I.V."/>
            <person name="Miller A.N."/>
            <person name="O'Donnell K."/>
            <person name="Stajich J.E."/>
            <person name="Bonito G."/>
        </authorList>
    </citation>
    <scope>NUCLEOTIDE SEQUENCE</scope>
    <source>
        <strain evidence="2">NRRL 2591</strain>
    </source>
</reference>
<evidence type="ECO:0000313" key="2">
    <source>
        <dbReference type="EMBL" id="KAF9544070.1"/>
    </source>
</evidence>
<protein>
    <recommendedName>
        <fullName evidence="4">Lytic polysaccharide monooxygenase</fullName>
    </recommendedName>
</protein>
<dbReference type="Proteomes" id="UP000723463">
    <property type="component" value="Unassembled WGS sequence"/>
</dbReference>
<feature type="chain" id="PRO_5040189185" description="Lytic polysaccharide monooxygenase" evidence="1">
    <location>
        <begin position="27"/>
        <end position="251"/>
    </location>
</feature>
<evidence type="ECO:0000313" key="3">
    <source>
        <dbReference type="Proteomes" id="UP000723463"/>
    </source>
</evidence>